<dbReference type="InterPro" id="IPR049285">
    <property type="entry name" value="DUF4931_C"/>
</dbReference>
<dbReference type="RefSeq" id="WP_209686914.1">
    <property type="nucleotide sequence ID" value="NZ_JAGGLU010000006.1"/>
</dbReference>
<organism evidence="3 4">
    <name type="scientific">Lactobacillus colini</name>
    <dbReference type="NCBI Taxonomy" id="1819254"/>
    <lineage>
        <taxon>Bacteria</taxon>
        <taxon>Bacillati</taxon>
        <taxon>Bacillota</taxon>
        <taxon>Bacilli</taxon>
        <taxon>Lactobacillales</taxon>
        <taxon>Lactobacillaceae</taxon>
        <taxon>Lactobacillus</taxon>
    </lineage>
</organism>
<evidence type="ECO:0000259" key="2">
    <source>
        <dbReference type="Pfam" id="PF20956"/>
    </source>
</evidence>
<dbReference type="SUPFAM" id="SSF54197">
    <property type="entry name" value="HIT-like"/>
    <property type="match status" value="1"/>
</dbReference>
<feature type="domain" description="DUF4931" evidence="1">
    <location>
        <begin position="9"/>
        <end position="132"/>
    </location>
</feature>
<reference evidence="3 4" key="1">
    <citation type="submission" date="2021-03" db="EMBL/GenBank/DDBJ databases">
        <title>Genomic Encyclopedia of Type Strains, Phase IV (KMG-IV): sequencing the most valuable type-strain genomes for metagenomic binning, comparative biology and taxonomic classification.</title>
        <authorList>
            <person name="Goeker M."/>
        </authorList>
    </citation>
    <scope>NUCLEOTIDE SEQUENCE [LARGE SCALE GENOMIC DNA]</scope>
    <source>
        <strain evidence="3 4">DSM 101872</strain>
    </source>
</reference>
<accession>A0ABS4MER5</accession>
<dbReference type="EMBL" id="JAGGLU010000006">
    <property type="protein sequence ID" value="MBP2058175.1"/>
    <property type="molecule type" value="Genomic_DNA"/>
</dbReference>
<gene>
    <name evidence="3" type="ORF">J2Z60_001352</name>
</gene>
<proteinExistence type="predicted"/>
<protein>
    <recommendedName>
        <fullName evidence="5">Galactose-1-phosphate uridylyltransferase</fullName>
    </recommendedName>
</protein>
<keyword evidence="4" id="KW-1185">Reference proteome</keyword>
<sequence length="261" mass="30465">MKNDPIIFELAVAHDKPSSFRKGKSHVCPFCDVEHLTDIYEENGAMIWLHNRYPTLKDTLQTVLIESDNHNGDVTNYSQIYNRKLMRFALACFDKMRSDPSFKSVLWYKNYGPLSAGSLAHPHMQLVGLEQVDGYKYIQANNFTGITVYQDQDVEVNFATHPVQGYQEINVNLLNREGIDTWSDWIQYGAKYMLEEMYHGRCTSYNLFFYPHYDSDGICCKLIPRFYAPPYFVGYKLSQCNDEQTLRREVANLQNFVKKQK</sequence>
<evidence type="ECO:0008006" key="5">
    <source>
        <dbReference type="Google" id="ProtNLM"/>
    </source>
</evidence>
<dbReference type="Proteomes" id="UP001519292">
    <property type="component" value="Unassembled WGS sequence"/>
</dbReference>
<dbReference type="InterPro" id="IPR036265">
    <property type="entry name" value="HIT-like_sf"/>
</dbReference>
<evidence type="ECO:0000313" key="4">
    <source>
        <dbReference type="Proteomes" id="UP001519292"/>
    </source>
</evidence>
<dbReference type="Pfam" id="PF20956">
    <property type="entry name" value="DUF4931_C"/>
    <property type="match status" value="1"/>
</dbReference>
<evidence type="ECO:0000313" key="3">
    <source>
        <dbReference type="EMBL" id="MBP2058175.1"/>
    </source>
</evidence>
<evidence type="ECO:0000259" key="1">
    <source>
        <dbReference type="Pfam" id="PF16285"/>
    </source>
</evidence>
<name>A0ABS4MER5_9LACO</name>
<feature type="domain" description="DUF4931" evidence="2">
    <location>
        <begin position="138"/>
        <end position="250"/>
    </location>
</feature>
<dbReference type="Gene3D" id="3.30.428.10">
    <property type="entry name" value="HIT-like"/>
    <property type="match status" value="1"/>
</dbReference>
<dbReference type="InterPro" id="IPR046322">
    <property type="entry name" value="DUF4931"/>
</dbReference>
<comment type="caution">
    <text evidence="3">The sequence shown here is derived from an EMBL/GenBank/DDBJ whole genome shotgun (WGS) entry which is preliminary data.</text>
</comment>
<dbReference type="Pfam" id="PF16285">
    <property type="entry name" value="DUF4931_N"/>
    <property type="match status" value="1"/>
</dbReference>
<dbReference type="InterPro" id="IPR012361">
    <property type="entry name" value="GalT_short"/>
</dbReference>
<dbReference type="PIRSF" id="PIRSF031505">
    <property type="entry name" value="GalT_short"/>
    <property type="match status" value="1"/>
</dbReference>